<evidence type="ECO:0000313" key="9">
    <source>
        <dbReference type="Proteomes" id="UP000694843"/>
    </source>
</evidence>
<evidence type="ECO:0000256" key="3">
    <source>
        <dbReference type="ARBA" id="ARBA00022786"/>
    </source>
</evidence>
<keyword evidence="2" id="KW-0645">Protease</keyword>
<dbReference type="Gene3D" id="3.90.70.130">
    <property type="match status" value="1"/>
</dbReference>
<name>A0A8B7NEL4_HYAAZ</name>
<comment type="similarity">
    <text evidence="1">Belongs to the peptidase C78 family.</text>
</comment>
<evidence type="ECO:0000256" key="2">
    <source>
        <dbReference type="ARBA" id="ARBA00022670"/>
    </source>
</evidence>
<evidence type="ECO:0000256" key="7">
    <source>
        <dbReference type="ARBA" id="ARBA00073264"/>
    </source>
</evidence>
<reference evidence="10" key="1">
    <citation type="submission" date="2025-08" db="UniProtKB">
        <authorList>
            <consortium name="RefSeq"/>
        </authorList>
    </citation>
    <scope>IDENTIFICATION</scope>
    <source>
        <tissue evidence="10">Whole organism</tissue>
    </source>
</reference>
<dbReference type="CTD" id="55325"/>
<dbReference type="RefSeq" id="XP_018012049.1">
    <property type="nucleotide sequence ID" value="XM_018156560.2"/>
</dbReference>
<dbReference type="GO" id="GO:0005783">
    <property type="term" value="C:endoplasmic reticulum"/>
    <property type="evidence" value="ECO:0007669"/>
    <property type="project" value="TreeGrafter"/>
</dbReference>
<proteinExistence type="inferred from homology"/>
<gene>
    <name evidence="10" type="primary">LOC108669256</name>
</gene>
<evidence type="ECO:0000256" key="1">
    <source>
        <dbReference type="ARBA" id="ARBA00008552"/>
    </source>
</evidence>
<dbReference type="GeneID" id="108669256"/>
<dbReference type="OrthoDB" id="417506at2759"/>
<evidence type="ECO:0000256" key="6">
    <source>
        <dbReference type="ARBA" id="ARBA00057559"/>
    </source>
</evidence>
<comment type="function">
    <text evidence="6">Thiol protease which recognizes and hydrolyzes the peptide bond at the C-terminal Gly of UFM1, a ubiquitin-like modifier protein bound to a number of target proteins. Does not hydrolyze SUMO1 or ISG15 ubiquitin-like proteins.</text>
</comment>
<keyword evidence="5" id="KW-0788">Thiol protease</keyword>
<dbReference type="GO" id="GO:0006508">
    <property type="term" value="P:proteolysis"/>
    <property type="evidence" value="ECO:0007669"/>
    <property type="project" value="UniProtKB-KW"/>
</dbReference>
<dbReference type="PANTHER" id="PTHR48153">
    <property type="entry name" value="UFM1-SPECIFIC PROTEASE 2"/>
    <property type="match status" value="1"/>
</dbReference>
<dbReference type="InterPro" id="IPR012462">
    <property type="entry name" value="UFSP1/2_DUB_cat"/>
</dbReference>
<organism evidence="9 10">
    <name type="scientific">Hyalella azteca</name>
    <name type="common">Amphipod</name>
    <dbReference type="NCBI Taxonomy" id="294128"/>
    <lineage>
        <taxon>Eukaryota</taxon>
        <taxon>Metazoa</taxon>
        <taxon>Ecdysozoa</taxon>
        <taxon>Arthropoda</taxon>
        <taxon>Crustacea</taxon>
        <taxon>Multicrustacea</taxon>
        <taxon>Malacostraca</taxon>
        <taxon>Eumalacostraca</taxon>
        <taxon>Peracarida</taxon>
        <taxon>Amphipoda</taxon>
        <taxon>Senticaudata</taxon>
        <taxon>Talitrida</taxon>
        <taxon>Talitroidea</taxon>
        <taxon>Hyalellidae</taxon>
        <taxon>Hyalella</taxon>
    </lineage>
</organism>
<evidence type="ECO:0000259" key="8">
    <source>
        <dbReference type="Pfam" id="PF07910"/>
    </source>
</evidence>
<dbReference type="AlphaFoldDB" id="A0A8B7NEL4"/>
<feature type="domain" description="UFSP1/2/DUB catalytic" evidence="8">
    <location>
        <begin position="342"/>
        <end position="524"/>
    </location>
</feature>
<dbReference type="Proteomes" id="UP000694843">
    <property type="component" value="Unplaced"/>
</dbReference>
<dbReference type="PANTHER" id="PTHR48153:SF2">
    <property type="entry name" value="UFM1-SPECIFIC PROTEASE 2"/>
    <property type="match status" value="1"/>
</dbReference>
<dbReference type="KEGG" id="hazt:108669256"/>
<evidence type="ECO:0000313" key="10">
    <source>
        <dbReference type="RefSeq" id="XP_018012049.1"/>
    </source>
</evidence>
<keyword evidence="4" id="KW-0378">Hydrolase</keyword>
<dbReference type="GO" id="GO:0005634">
    <property type="term" value="C:nucleus"/>
    <property type="evidence" value="ECO:0007669"/>
    <property type="project" value="TreeGrafter"/>
</dbReference>
<evidence type="ECO:0000256" key="4">
    <source>
        <dbReference type="ARBA" id="ARBA00022801"/>
    </source>
</evidence>
<dbReference type="Pfam" id="PF07910">
    <property type="entry name" value="Peptidase_C78"/>
    <property type="match status" value="1"/>
</dbReference>
<sequence>MTCTISILKQLHERLLSTKIATAGDLYGLVDSAGNLTVLNATFQPSLLPHDCCHLLPAPVTLLGTYVRQGRDEDPNPEDKLLMTVGREDISVQLRENSSSPWEDANLSIISQEQFENSIIACRVSLQLDIPRETDSLDVFLSRISTTRFQLKDSELVLRAADGDSSGVVSYGVGLSSAGQCFGDVLGGQPVKFGYRPVESVVFDALMDSEEVNGGRLQGECVSYAFRSQSASEVGTMLLSSLQRQLKLAQYWFVDRKVKGTLETLTALPYKVGHLLSLQYPEEMSDDDLQDYRLNVNKVFLLPPCPFVSRKNAYEFADLKSSYHLYNTHVGLKPTSVKGLTGIVQGIYSYHHYMQDKFNDNKWGCAYRSLQTIVSWFRHQGFSNKPVPSHEEIQKCLVDLGDKPSKFIGSTDWIGSTEVGFVLESYLGVTSKVISVSSGDELSEKGRELVQHFNTQGTPVMIGGGVLAHTILGVSFDPSSGDIEYLILDPHYTGSEDLTVIQKQGWCGWKGPKFWNAKAYYNLCLPQRPKVV</sequence>
<keyword evidence="3" id="KW-0833">Ubl conjugation pathway</keyword>
<keyword evidence="9" id="KW-1185">Reference proteome</keyword>
<evidence type="ECO:0000256" key="5">
    <source>
        <dbReference type="ARBA" id="ARBA00022807"/>
    </source>
</evidence>
<dbReference type="FunFam" id="3.90.70.130:FF:000001">
    <property type="entry name" value="Probable Ufm1-specific protease 2"/>
    <property type="match status" value="1"/>
</dbReference>
<protein>
    <recommendedName>
        <fullName evidence="7">Probable Ufm1-specific protease 2</fullName>
    </recommendedName>
</protein>
<dbReference type="GO" id="GO:0071567">
    <property type="term" value="F:deUFMylase activity"/>
    <property type="evidence" value="ECO:0007669"/>
    <property type="project" value="TreeGrafter"/>
</dbReference>
<accession>A0A8B7NEL4</accession>